<protein>
    <submittedName>
        <fullName evidence="3">Uncharacterized protein</fullName>
    </submittedName>
</protein>
<feature type="coiled-coil region" evidence="1">
    <location>
        <begin position="152"/>
        <end position="193"/>
    </location>
</feature>
<keyword evidence="1" id="KW-0175">Coiled coil</keyword>
<dbReference type="AlphaFoldDB" id="A0A239J9E8"/>
<name>A0A239J9E8_9FIRM</name>
<feature type="compositionally biased region" description="Polar residues" evidence="2">
    <location>
        <begin position="19"/>
        <end position="28"/>
    </location>
</feature>
<accession>A0A239J9E8</accession>
<dbReference type="InterPro" id="IPR046097">
    <property type="entry name" value="DUF6033"/>
</dbReference>
<dbReference type="Pfam" id="PF19498">
    <property type="entry name" value="DUF6033"/>
    <property type="match status" value="1"/>
</dbReference>
<feature type="region of interest" description="Disordered" evidence="2">
    <location>
        <begin position="19"/>
        <end position="40"/>
    </location>
</feature>
<evidence type="ECO:0000313" key="3">
    <source>
        <dbReference type="EMBL" id="SNT02252.1"/>
    </source>
</evidence>
<evidence type="ECO:0000256" key="1">
    <source>
        <dbReference type="SAM" id="Coils"/>
    </source>
</evidence>
<keyword evidence="4" id="KW-1185">Reference proteome</keyword>
<organism evidence="3 4">
    <name type="scientific">Anaerovirgula multivorans</name>
    <dbReference type="NCBI Taxonomy" id="312168"/>
    <lineage>
        <taxon>Bacteria</taxon>
        <taxon>Bacillati</taxon>
        <taxon>Bacillota</taxon>
        <taxon>Clostridia</taxon>
        <taxon>Peptostreptococcales</taxon>
        <taxon>Natronincolaceae</taxon>
        <taxon>Anaerovirgula</taxon>
    </lineage>
</organism>
<sequence length="225" mass="25442">MSIGINTNYSNYYSSNLAGAQPQTAKTSQTKELESTYNKNKQMSEQEYLKELQEKYPSLKLSTGYLNTKGPSGTGLGNVVIHPNLLKKMAGDPEFASKVENNIKYIPQGEAWKKSMIESGGRKLVASGCFVDEDGNVSSWSISSTTIGNPEEDEKKERMKELQEKLAQEQRKIEKVTEKYTEQRKQLEEMLQINRIEASTITNLYSYNHGQTSFALNNWDFNKIG</sequence>
<reference evidence="3 4" key="1">
    <citation type="submission" date="2017-06" db="EMBL/GenBank/DDBJ databases">
        <authorList>
            <person name="Kim H.J."/>
            <person name="Triplett B.A."/>
        </authorList>
    </citation>
    <scope>NUCLEOTIDE SEQUENCE [LARGE SCALE GENOMIC DNA]</scope>
    <source>
        <strain evidence="3 4">SCA</strain>
    </source>
</reference>
<dbReference type="Proteomes" id="UP000198304">
    <property type="component" value="Unassembled WGS sequence"/>
</dbReference>
<dbReference type="RefSeq" id="WP_089284899.1">
    <property type="nucleotide sequence ID" value="NZ_FZOJ01000034.1"/>
</dbReference>
<proteinExistence type="predicted"/>
<dbReference type="OrthoDB" id="2066328at2"/>
<gene>
    <name evidence="3" type="ORF">SAMN05446037_10345</name>
</gene>
<evidence type="ECO:0000256" key="2">
    <source>
        <dbReference type="SAM" id="MobiDB-lite"/>
    </source>
</evidence>
<evidence type="ECO:0000313" key="4">
    <source>
        <dbReference type="Proteomes" id="UP000198304"/>
    </source>
</evidence>
<dbReference type="EMBL" id="FZOJ01000034">
    <property type="protein sequence ID" value="SNT02252.1"/>
    <property type="molecule type" value="Genomic_DNA"/>
</dbReference>